<feature type="transmembrane region" description="Helical" evidence="1">
    <location>
        <begin position="12"/>
        <end position="35"/>
    </location>
</feature>
<keyword evidence="1" id="KW-1133">Transmembrane helix</keyword>
<evidence type="ECO:0000256" key="1">
    <source>
        <dbReference type="SAM" id="Phobius"/>
    </source>
</evidence>
<keyword evidence="1" id="KW-0812">Transmembrane</keyword>
<keyword evidence="3" id="KW-1185">Reference proteome</keyword>
<dbReference type="Proteomes" id="UP001210380">
    <property type="component" value="Unassembled WGS sequence"/>
</dbReference>
<sequence>MMSAIVEPAIRIFVLLGPAGSVEGACAGAALSAIGVPSRLRSGWREIAIPARAAANLLLVAAYTLRDNDVRNSRCPAECASFSSVPAAVQGLSRKNLAFSSRVESFHA</sequence>
<evidence type="ECO:0000313" key="3">
    <source>
        <dbReference type="Proteomes" id="UP001210380"/>
    </source>
</evidence>
<accession>A0ABT4UYC7</accession>
<organism evidence="2 3">
    <name type="scientific">Saccharopolyspora oryzae</name>
    <dbReference type="NCBI Taxonomy" id="2997343"/>
    <lineage>
        <taxon>Bacteria</taxon>
        <taxon>Bacillati</taxon>
        <taxon>Actinomycetota</taxon>
        <taxon>Actinomycetes</taxon>
        <taxon>Pseudonocardiales</taxon>
        <taxon>Pseudonocardiaceae</taxon>
        <taxon>Saccharopolyspora</taxon>
    </lineage>
</organism>
<dbReference type="EMBL" id="JAQGLA010000017">
    <property type="protein sequence ID" value="MDA3626568.1"/>
    <property type="molecule type" value="Genomic_DNA"/>
</dbReference>
<protein>
    <submittedName>
        <fullName evidence="2">Uncharacterized protein</fullName>
    </submittedName>
</protein>
<gene>
    <name evidence="2" type="ORF">OU415_14065</name>
</gene>
<keyword evidence="1" id="KW-0472">Membrane</keyword>
<evidence type="ECO:0000313" key="2">
    <source>
        <dbReference type="EMBL" id="MDA3626568.1"/>
    </source>
</evidence>
<dbReference type="RefSeq" id="WP_270949169.1">
    <property type="nucleotide sequence ID" value="NZ_JAQGLA010000017.1"/>
</dbReference>
<proteinExistence type="predicted"/>
<reference evidence="2 3" key="1">
    <citation type="submission" date="2022-11" db="EMBL/GenBank/DDBJ databases">
        <title>Draft genome sequence of Saccharopolyspora sp. WRP15-2 isolated from rhizosphere soils of wild rice in Thailand.</title>
        <authorList>
            <person name="Duangmal K."/>
            <person name="Kammanee S."/>
            <person name="Muangham S."/>
        </authorList>
    </citation>
    <scope>NUCLEOTIDE SEQUENCE [LARGE SCALE GENOMIC DNA]</scope>
    <source>
        <strain evidence="2 3">WRP15-2</strain>
    </source>
</reference>
<comment type="caution">
    <text evidence="2">The sequence shown here is derived from an EMBL/GenBank/DDBJ whole genome shotgun (WGS) entry which is preliminary data.</text>
</comment>
<name>A0ABT4UYC7_9PSEU</name>